<dbReference type="Pfam" id="PF03746">
    <property type="entry name" value="LamB_YcsF"/>
    <property type="match status" value="1"/>
</dbReference>
<dbReference type="Gene3D" id="3.20.20.370">
    <property type="entry name" value="Glycoside hydrolase/deacetylase"/>
    <property type="match status" value="1"/>
</dbReference>
<reference evidence="1 2" key="1">
    <citation type="journal article" date="2014" name="Antonie Van Leeuwenhoek">
        <title>Hyphomonas beringensis sp. nov. and Hyphomonas chukchiensis sp. nov., isolated from surface seawater of the Bering Sea and Chukchi Sea.</title>
        <authorList>
            <person name="Li C."/>
            <person name="Lai Q."/>
            <person name="Li G."/>
            <person name="Dong C."/>
            <person name="Wang J."/>
            <person name="Liao Y."/>
            <person name="Shao Z."/>
        </authorList>
    </citation>
    <scope>NUCLEOTIDE SEQUENCE [LARGE SCALE GENOMIC DNA]</scope>
    <source>
        <strain evidence="1 2">MHS-3</strain>
    </source>
</reference>
<evidence type="ECO:0000313" key="1">
    <source>
        <dbReference type="EMBL" id="KCZ83494.1"/>
    </source>
</evidence>
<dbReference type="EMBL" id="ARYH01000002">
    <property type="protein sequence ID" value="KCZ83494.1"/>
    <property type="molecule type" value="Genomic_DNA"/>
</dbReference>
<dbReference type="PATRIC" id="fig|1280949.3.peg.2622"/>
<organism evidence="1 2">
    <name type="scientific">Hyphomonas adhaerens MHS-3</name>
    <dbReference type="NCBI Taxonomy" id="1280949"/>
    <lineage>
        <taxon>Bacteria</taxon>
        <taxon>Pseudomonadati</taxon>
        <taxon>Pseudomonadota</taxon>
        <taxon>Alphaproteobacteria</taxon>
        <taxon>Hyphomonadales</taxon>
        <taxon>Hyphomonadaceae</taxon>
        <taxon>Hyphomonas</taxon>
    </lineage>
</organism>
<dbReference type="InterPro" id="IPR011330">
    <property type="entry name" value="Glyco_hydro/deAcase_b/a-brl"/>
</dbReference>
<dbReference type="CDD" id="cd10801">
    <property type="entry name" value="LamB_YcsF_like_1"/>
    <property type="match status" value="1"/>
</dbReference>
<dbReference type="OrthoDB" id="9773478at2"/>
<keyword evidence="2" id="KW-1185">Reference proteome</keyword>
<protein>
    <submittedName>
        <fullName evidence="1">LamB/YcsF family protein</fullName>
    </submittedName>
</protein>
<comment type="caution">
    <text evidence="1">The sequence shown here is derived from an EMBL/GenBank/DDBJ whole genome shotgun (WGS) entry which is preliminary data.</text>
</comment>
<proteinExistence type="predicted"/>
<dbReference type="InterPro" id="IPR005501">
    <property type="entry name" value="LamB/YcsF/PxpA-like"/>
</dbReference>
<dbReference type="STRING" id="1280949.HAD_12859"/>
<dbReference type="GO" id="GO:0005975">
    <property type="term" value="P:carbohydrate metabolic process"/>
    <property type="evidence" value="ECO:0007669"/>
    <property type="project" value="InterPro"/>
</dbReference>
<dbReference type="SUPFAM" id="SSF88713">
    <property type="entry name" value="Glycoside hydrolase/deacetylase"/>
    <property type="match status" value="1"/>
</dbReference>
<dbReference type="Proteomes" id="UP000027446">
    <property type="component" value="Unassembled WGS sequence"/>
</dbReference>
<dbReference type="AlphaFoldDB" id="A0A069E1Q3"/>
<dbReference type="NCBIfam" id="NF003814">
    <property type="entry name" value="PRK05406.1-3"/>
    <property type="match status" value="1"/>
</dbReference>
<gene>
    <name evidence="1" type="ORF">HAD_12859</name>
</gene>
<dbReference type="PANTHER" id="PTHR30292">
    <property type="entry name" value="UNCHARACTERIZED PROTEIN YBGL-RELATED"/>
    <property type="match status" value="1"/>
</dbReference>
<sequence length="252" mass="26390">MAMSTRICLNADVGELPGDNGRALDRAILDVVTRCNIACGGHAGDDESMAATIHAAVARKVLTGAHPSYPDREGFGRARPNISNEALEQSLLSQVRTLKAIAHGQGATVAHLKPHGSLYNDAAKDESLAEMVVSICLRLGIPELLGPPDSALELKARNVGLVFAAEAFADRSYEADGHLTPRALPGAVMTDEAKQLEQALSIIVAGEVSARTGERVRLRAETICLHGDTPGAAGSAFALKKALMARGIEITA</sequence>
<dbReference type="PANTHER" id="PTHR30292:SF0">
    <property type="entry name" value="5-OXOPROLINASE SUBUNIT A"/>
    <property type="match status" value="1"/>
</dbReference>
<dbReference type="eggNOG" id="COG1540">
    <property type="taxonomic scope" value="Bacteria"/>
</dbReference>
<evidence type="ECO:0000313" key="2">
    <source>
        <dbReference type="Proteomes" id="UP000027446"/>
    </source>
</evidence>
<name>A0A069E1Q3_9PROT</name>
<accession>A0A069E1Q3</accession>